<evidence type="ECO:0000313" key="5">
    <source>
        <dbReference type="Proteomes" id="UP000199377"/>
    </source>
</evidence>
<dbReference type="Proteomes" id="UP000199377">
    <property type="component" value="Unassembled WGS sequence"/>
</dbReference>
<dbReference type="PANTHER" id="PTHR42818:SF1">
    <property type="entry name" value="SULFOPYRUVATE DECARBOXYLASE"/>
    <property type="match status" value="1"/>
</dbReference>
<dbReference type="PANTHER" id="PTHR42818">
    <property type="entry name" value="SULFOPYRUVATE DECARBOXYLASE SUBUNIT ALPHA"/>
    <property type="match status" value="1"/>
</dbReference>
<accession>A0A1I3LZU2</accession>
<dbReference type="InterPro" id="IPR051818">
    <property type="entry name" value="TPP_dependent_decarboxylase"/>
</dbReference>
<evidence type="ECO:0000313" key="4">
    <source>
        <dbReference type="EMBL" id="SFI90197.1"/>
    </source>
</evidence>
<dbReference type="EMBL" id="FOQH01000010">
    <property type="protein sequence ID" value="SFI90197.1"/>
    <property type="molecule type" value="Genomic_DNA"/>
</dbReference>
<dbReference type="InterPro" id="IPR011766">
    <property type="entry name" value="TPP_enzyme_TPP-bd"/>
</dbReference>
<dbReference type="STRING" id="1114924.SAMN05216258_110248"/>
<dbReference type="GO" id="GO:0044281">
    <property type="term" value="P:small molecule metabolic process"/>
    <property type="evidence" value="ECO:0007669"/>
    <property type="project" value="UniProtKB-ARBA"/>
</dbReference>
<keyword evidence="2" id="KW-0456">Lyase</keyword>
<dbReference type="GO" id="GO:0016831">
    <property type="term" value="F:carboxy-lyase activity"/>
    <property type="evidence" value="ECO:0007669"/>
    <property type="project" value="UniProtKB-KW"/>
</dbReference>
<keyword evidence="1" id="KW-0210">Decarboxylase</keyword>
<dbReference type="SUPFAM" id="SSF52518">
    <property type="entry name" value="Thiamin diphosphate-binding fold (THDP-binding)"/>
    <property type="match status" value="1"/>
</dbReference>
<dbReference type="OrthoDB" id="9773408at2"/>
<name>A0A1I3LZU2_9RHOB</name>
<organism evidence="4 5">
    <name type="scientific">Albimonas pacifica</name>
    <dbReference type="NCBI Taxonomy" id="1114924"/>
    <lineage>
        <taxon>Bacteria</taxon>
        <taxon>Pseudomonadati</taxon>
        <taxon>Pseudomonadota</taxon>
        <taxon>Alphaproteobacteria</taxon>
        <taxon>Rhodobacterales</taxon>
        <taxon>Paracoccaceae</taxon>
        <taxon>Albimonas</taxon>
    </lineage>
</organism>
<gene>
    <name evidence="4" type="ORF">SAMN05216258_110248</name>
</gene>
<dbReference type="Pfam" id="PF02775">
    <property type="entry name" value="TPP_enzyme_C"/>
    <property type="match status" value="1"/>
</dbReference>
<feature type="domain" description="Thiamine pyrophosphate enzyme TPP-binding" evidence="3">
    <location>
        <begin position="50"/>
        <end position="165"/>
    </location>
</feature>
<dbReference type="InterPro" id="IPR029061">
    <property type="entry name" value="THDP-binding"/>
</dbReference>
<dbReference type="RefSeq" id="WP_092863664.1">
    <property type="nucleotide sequence ID" value="NZ_FOQH01000010.1"/>
</dbReference>
<evidence type="ECO:0000259" key="3">
    <source>
        <dbReference type="Pfam" id="PF02775"/>
    </source>
</evidence>
<evidence type="ECO:0000256" key="1">
    <source>
        <dbReference type="ARBA" id="ARBA00022793"/>
    </source>
</evidence>
<sequence>MVSQTVERRAAVAALLAERGEGEARALVVSGLGSPTWDLHAAGDVPENFYLWGAMGGAAMVALGVAQAQPARRVIALTGDGEQLMALGALATIGAAKPSNLTVVVLDNEHYAETGAQPSHTGRGVDMAEVARACGFAETAVARSLSEVETLGARLAEPANGPRLFVVKIGVEAPPRSLPTRDAPYLKTRFREALGFKPG</sequence>
<dbReference type="AlphaFoldDB" id="A0A1I3LZU2"/>
<proteinExistence type="predicted"/>
<dbReference type="GO" id="GO:0030976">
    <property type="term" value="F:thiamine pyrophosphate binding"/>
    <property type="evidence" value="ECO:0007669"/>
    <property type="project" value="InterPro"/>
</dbReference>
<reference evidence="4 5" key="1">
    <citation type="submission" date="2016-10" db="EMBL/GenBank/DDBJ databases">
        <authorList>
            <person name="de Groot N.N."/>
        </authorList>
    </citation>
    <scope>NUCLEOTIDE SEQUENCE [LARGE SCALE GENOMIC DNA]</scope>
    <source>
        <strain evidence="4 5">CGMCC 1.11030</strain>
    </source>
</reference>
<keyword evidence="5" id="KW-1185">Reference proteome</keyword>
<dbReference type="Gene3D" id="3.40.50.970">
    <property type="match status" value="1"/>
</dbReference>
<evidence type="ECO:0000256" key="2">
    <source>
        <dbReference type="ARBA" id="ARBA00023239"/>
    </source>
</evidence>
<protein>
    <submittedName>
        <fullName evidence="4">Thiamine pyrophosphate enzyme, C-terminal TPP binding domain</fullName>
    </submittedName>
</protein>